<dbReference type="Proteomes" id="UP000034107">
    <property type="component" value="Unassembled WGS sequence"/>
</dbReference>
<feature type="transmembrane region" description="Helical" evidence="2">
    <location>
        <begin position="38"/>
        <end position="57"/>
    </location>
</feature>
<gene>
    <name evidence="3" type="ORF">UX31_C0003G0014</name>
</gene>
<feature type="region of interest" description="Disordered" evidence="1">
    <location>
        <begin position="165"/>
        <end position="196"/>
    </location>
</feature>
<organism evidence="3 4">
    <name type="scientific">Candidatus Nomurabacteria bacterium GW2011_GWA1_46_11</name>
    <dbReference type="NCBI Taxonomy" id="1618732"/>
    <lineage>
        <taxon>Bacteria</taxon>
        <taxon>Candidatus Nomuraibacteriota</taxon>
    </lineage>
</organism>
<sequence>MACAENLEVQCLVGLLGYRRTSDRSTAPKYKEATMGKFLPWVVILVAGLITLIHLVAPQPTAAQGLLWVLRPASLAGQNTVEFGGPPLTVPYSSIVRAEAWTIRADPVARVLFYDRATLNSWTEGRVQGRPGRYEIAWTQIVPVQGALRVVVRFDDVQGDLTVSQSWSKVPAPPPAPAPKKKGGASGGLWTLDWPW</sequence>
<keyword evidence="2" id="KW-0472">Membrane</keyword>
<evidence type="ECO:0000256" key="1">
    <source>
        <dbReference type="SAM" id="MobiDB-lite"/>
    </source>
</evidence>
<evidence type="ECO:0000313" key="3">
    <source>
        <dbReference type="EMBL" id="KKU22348.1"/>
    </source>
</evidence>
<dbReference type="EMBL" id="LCLS01000003">
    <property type="protein sequence ID" value="KKU22348.1"/>
    <property type="molecule type" value="Genomic_DNA"/>
</dbReference>
<evidence type="ECO:0000256" key="2">
    <source>
        <dbReference type="SAM" id="Phobius"/>
    </source>
</evidence>
<dbReference type="AlphaFoldDB" id="A0A0G1QX11"/>
<protein>
    <submittedName>
        <fullName evidence="3">Uncharacterized protein</fullName>
    </submittedName>
</protein>
<proteinExistence type="predicted"/>
<keyword evidence="2" id="KW-1133">Transmembrane helix</keyword>
<keyword evidence="2" id="KW-0812">Transmembrane</keyword>
<evidence type="ECO:0000313" key="4">
    <source>
        <dbReference type="Proteomes" id="UP000034107"/>
    </source>
</evidence>
<reference evidence="3 4" key="1">
    <citation type="journal article" date="2015" name="Nature">
        <title>rRNA introns, odd ribosomes, and small enigmatic genomes across a large radiation of phyla.</title>
        <authorList>
            <person name="Brown C.T."/>
            <person name="Hug L.A."/>
            <person name="Thomas B.C."/>
            <person name="Sharon I."/>
            <person name="Castelle C.J."/>
            <person name="Singh A."/>
            <person name="Wilkins M.J."/>
            <person name="Williams K.H."/>
            <person name="Banfield J.F."/>
        </authorList>
    </citation>
    <scope>NUCLEOTIDE SEQUENCE [LARGE SCALE GENOMIC DNA]</scope>
</reference>
<name>A0A0G1QX11_9BACT</name>
<comment type="caution">
    <text evidence="3">The sequence shown here is derived from an EMBL/GenBank/DDBJ whole genome shotgun (WGS) entry which is preliminary data.</text>
</comment>
<accession>A0A0G1QX11</accession>